<dbReference type="GO" id="GO:0020037">
    <property type="term" value="F:heme binding"/>
    <property type="evidence" value="ECO:0007669"/>
    <property type="project" value="InterPro"/>
</dbReference>
<feature type="compositionally biased region" description="Polar residues" evidence="5">
    <location>
        <begin position="428"/>
        <end position="443"/>
    </location>
</feature>
<dbReference type="SUPFAM" id="SSF48113">
    <property type="entry name" value="Heme-dependent peroxidases"/>
    <property type="match status" value="1"/>
</dbReference>
<feature type="region of interest" description="Disordered" evidence="5">
    <location>
        <begin position="418"/>
        <end position="447"/>
    </location>
</feature>
<dbReference type="InterPro" id="IPR018511">
    <property type="entry name" value="Hemolysin-typ_Ca-bd_CS"/>
</dbReference>
<dbReference type="PANTHER" id="PTHR11475:SF4">
    <property type="entry name" value="CHORION PEROXIDASE"/>
    <property type="match status" value="1"/>
</dbReference>
<accession>A0A839QH39</accession>
<comment type="subcellular location">
    <subcellularLocation>
        <location evidence="1">Secreted</location>
    </subcellularLocation>
</comment>
<evidence type="ECO:0000256" key="2">
    <source>
        <dbReference type="ARBA" id="ARBA00022525"/>
    </source>
</evidence>
<dbReference type="InterPro" id="IPR032812">
    <property type="entry name" value="SbsA_Ig"/>
</dbReference>
<dbReference type="Pfam" id="PF00353">
    <property type="entry name" value="HemolysinCabind"/>
    <property type="match status" value="5"/>
</dbReference>
<dbReference type="InterPro" id="IPR014755">
    <property type="entry name" value="Cu-Rt/internalin_Ig-like"/>
</dbReference>
<dbReference type="PROSITE" id="PS50292">
    <property type="entry name" value="PEROXIDASE_3"/>
    <property type="match status" value="1"/>
</dbReference>
<dbReference type="GO" id="GO:0006979">
    <property type="term" value="P:response to oxidative stress"/>
    <property type="evidence" value="ECO:0007669"/>
    <property type="project" value="InterPro"/>
</dbReference>
<name>A0A839QH39_9MICC</name>
<evidence type="ECO:0000256" key="1">
    <source>
        <dbReference type="ARBA" id="ARBA00004613"/>
    </source>
</evidence>
<dbReference type="Pfam" id="PF13205">
    <property type="entry name" value="Big_5"/>
    <property type="match status" value="5"/>
</dbReference>
<dbReference type="InterPro" id="IPR019791">
    <property type="entry name" value="Haem_peroxidase_animal"/>
</dbReference>
<dbReference type="GO" id="GO:0005509">
    <property type="term" value="F:calcium ion binding"/>
    <property type="evidence" value="ECO:0007669"/>
    <property type="project" value="InterPro"/>
</dbReference>
<dbReference type="GO" id="GO:0004601">
    <property type="term" value="F:peroxidase activity"/>
    <property type="evidence" value="ECO:0007669"/>
    <property type="project" value="InterPro"/>
</dbReference>
<dbReference type="PROSITE" id="PS00330">
    <property type="entry name" value="HEMOLYSIN_CALCIUM"/>
    <property type="match status" value="1"/>
</dbReference>
<protein>
    <submittedName>
        <fullName evidence="7">Ca2+-binding RTX toxin-like protein</fullName>
    </submittedName>
</protein>
<dbReference type="SUPFAM" id="SSF51120">
    <property type="entry name" value="beta-Roll"/>
    <property type="match status" value="2"/>
</dbReference>
<evidence type="ECO:0000313" key="8">
    <source>
        <dbReference type="Proteomes" id="UP000523000"/>
    </source>
</evidence>
<feature type="domain" description="SbsA Ig-like" evidence="6">
    <location>
        <begin position="1535"/>
        <end position="1634"/>
    </location>
</feature>
<feature type="domain" description="SbsA Ig-like" evidence="6">
    <location>
        <begin position="1430"/>
        <end position="1532"/>
    </location>
</feature>
<dbReference type="InterPro" id="IPR010255">
    <property type="entry name" value="Haem_peroxidase_sf"/>
</dbReference>
<dbReference type="Gene3D" id="2.60.40.1220">
    <property type="match status" value="5"/>
</dbReference>
<dbReference type="InterPro" id="IPR037120">
    <property type="entry name" value="Haem_peroxidase_sf_animal"/>
</dbReference>
<feature type="domain" description="SbsA Ig-like" evidence="6">
    <location>
        <begin position="1637"/>
        <end position="1736"/>
    </location>
</feature>
<organism evidence="7 8">
    <name type="scientific">Paeniglutamicibacter cryotolerans</name>
    <dbReference type="NCBI Taxonomy" id="670079"/>
    <lineage>
        <taxon>Bacteria</taxon>
        <taxon>Bacillati</taxon>
        <taxon>Actinomycetota</taxon>
        <taxon>Actinomycetes</taxon>
        <taxon>Micrococcales</taxon>
        <taxon>Micrococcaceae</taxon>
        <taxon>Paeniglutamicibacter</taxon>
    </lineage>
</organism>
<proteinExistence type="predicted"/>
<evidence type="ECO:0000256" key="3">
    <source>
        <dbReference type="ARBA" id="ARBA00022729"/>
    </source>
</evidence>
<dbReference type="Pfam" id="PF03098">
    <property type="entry name" value="An_peroxidase"/>
    <property type="match status" value="2"/>
</dbReference>
<dbReference type="InterPro" id="IPR001343">
    <property type="entry name" value="Hemolysn_Ca-bd"/>
</dbReference>
<feature type="domain" description="SbsA Ig-like" evidence="6">
    <location>
        <begin position="1739"/>
        <end position="1838"/>
    </location>
</feature>
<comment type="caution">
    <text evidence="7">The sequence shown here is derived from an EMBL/GenBank/DDBJ whole genome shotgun (WGS) entry which is preliminary data.</text>
</comment>
<dbReference type="Gene3D" id="2.150.10.10">
    <property type="entry name" value="Serralysin-like metalloprotease, C-terminal"/>
    <property type="match status" value="1"/>
</dbReference>
<keyword evidence="8" id="KW-1185">Reference proteome</keyword>
<dbReference type="EMBL" id="JACHVS010000001">
    <property type="protein sequence ID" value="MBB2995210.1"/>
    <property type="molecule type" value="Genomic_DNA"/>
</dbReference>
<evidence type="ECO:0000259" key="6">
    <source>
        <dbReference type="Pfam" id="PF13205"/>
    </source>
</evidence>
<dbReference type="Proteomes" id="UP000523000">
    <property type="component" value="Unassembled WGS sequence"/>
</dbReference>
<reference evidence="7 8" key="1">
    <citation type="submission" date="2020-08" db="EMBL/GenBank/DDBJ databases">
        <title>Sequencing the genomes of 1000 actinobacteria strains.</title>
        <authorList>
            <person name="Klenk H.-P."/>
        </authorList>
    </citation>
    <scope>NUCLEOTIDE SEQUENCE [LARGE SCALE GENOMIC DNA]</scope>
    <source>
        <strain evidence="7 8">DSM 22826</strain>
    </source>
</reference>
<keyword evidence="2" id="KW-0964">Secreted</keyword>
<dbReference type="CDD" id="cd09821">
    <property type="entry name" value="An_peroxidase_bacterial_2"/>
    <property type="match status" value="1"/>
</dbReference>
<dbReference type="InterPro" id="IPR011049">
    <property type="entry name" value="Serralysin-like_metalloprot_C"/>
</dbReference>
<dbReference type="PRINTS" id="PR00313">
    <property type="entry name" value="CABNDNGRPT"/>
</dbReference>
<feature type="domain" description="SbsA Ig-like" evidence="6">
    <location>
        <begin position="1320"/>
        <end position="1422"/>
    </location>
</feature>
<gene>
    <name evidence="7" type="ORF">E9229_001401</name>
</gene>
<keyword evidence="3" id="KW-0732">Signal</keyword>
<dbReference type="RefSeq" id="WP_312855618.1">
    <property type="nucleotide sequence ID" value="NZ_JACHVS010000001.1"/>
</dbReference>
<dbReference type="GO" id="GO:0005576">
    <property type="term" value="C:extracellular region"/>
    <property type="evidence" value="ECO:0007669"/>
    <property type="project" value="UniProtKB-SubCell"/>
</dbReference>
<evidence type="ECO:0000256" key="4">
    <source>
        <dbReference type="ARBA" id="ARBA00023180"/>
    </source>
</evidence>
<keyword evidence="4" id="KW-0325">Glycoprotein</keyword>
<evidence type="ECO:0000256" key="5">
    <source>
        <dbReference type="SAM" id="MobiDB-lite"/>
    </source>
</evidence>
<dbReference type="PANTHER" id="PTHR11475">
    <property type="entry name" value="OXIDASE/PEROXIDASE"/>
    <property type="match status" value="1"/>
</dbReference>
<sequence>MPRKILAGLLSVVLGGGLLPLVGAPFAGAAPVGQGLTLNAGDMRFILKQIKIAENHAMKEDSQGNPVAGQPLLGSGPNQIASPLLPYGLRTVDGTDNNLIVGQGHFGAGSLPFPRSAPAEWRTDQDGKSYQSVNTSLRDAEPRFISNVIVDQTPSNPAAIAAAGKAHRTVNDAATAVPCTAPDTPANCVKAGETLDIPNVTTDFGLSPPYNGMFALFGQFFDHGVDFTKKTNNLVMIPLAPDDPLVLDGSAGQAPFMVLNRAENQPGPDGILGTEDDVQEATNTDSPWVDQSQTYGSHSSQQVFLREYMLNAAGKPVSTGDLIEGETGGMATWANIKTQAAQKLGLDISDSDIGNIPMLATDQYGRFLRGPNGLPQYVGQDRTLTEGNLSDPVAPPANVQRIGLAFLDDIAHNANPFDGRTGAALTPDSDNTASTPSSNQPSGTYDDEMLDTHFIAGDGRVNENIGLTAIHQVFHSEHNRLSGYMQDLLTSLNLDLNEWKLDSGDWNGERLFQAARFVTEMEYQHIVFEDFARKIQPGINPFNVFTQSDTGINPAIQAEFAHATYRFGHSMLTDTVDRKTNAGVDIGVPLLDAFLNPASYYASAAGTLTPEAAAGSIAMGMTDQVGSELDEFVTDTLRNNVLGLPLDLATLNIARGRDTGVPSLNNFRKELFKTSGESSLKPYSSWVDFGQSMKHPDSVVNFMAAYGMHDTIRNATSIDAKRAAAQLLFDMNPANTATPVDSYDFANSVGDWATAGGKSKTGVDGIDLWVGGLAESQNLFGGLLGSTFNYIFERQMTDLQDGDRLYYLSRTSGLNLRVQLEGNSFAELIMRNTDAVALKADVFSVADCEFEMANIVQTTGNNVADDPASACDESALLMRMADGTIRYRMTNTVDRPGLNAQSTYNGVAGRDRIWGGIDNDTIWGNDGDDIIEGNDGADTILGGEGNDIITDSHGDDVIKGGPGNDAIDAGPGLDIIMSGDGDDFSNGGLNGNETFAGEGNDLVIAGDGPDTVFGGGGDDWVEGGNSNDLLQGDSGAPFFDDINNPGHDVLIGDSGEDDYDAEGGDDIMVAGPGIERNHGVYGFDWVTHARSTERGDSDMRMVIVEGPNALKDRFLLVEALSGWDKDDILRGDDAVPSDPDTEVGVPGASNVLDAAGIARINGLSDLLPPGTTSFGAGNIIIGGSGSDQIWGNGADDIIDGDKWLNVRLSVRTDVNDPATETRTATTLKDLQADIMAGIIDPGNVAIVREILSSPAATDIDTAHFSGARSEYTITTTGGVTIVAHQDGNGIDGTDRLTNIERLQFSDTVVDLTGTVVEPVDAEAPTVTGRTPAVNATNVPLAENVTVTFSEPVTGVNGTSVRLTAPSGATVAAVVSYDAATRTATLNPNANLAANTRYTVGLTNGIMDGTGNLLVATTWSFTTEAVVEPVDAEAPTVTGRTPAVNATNVPLAENVTVTFSEPVTGVNGTSVRLTAPSGATVAAVVSYNSATRTATLNPNANLAANTRYTVRLTNGIMDGTGNRLAATTWSFTTDAMPTITGRSPAANATGTLRGANVTVTFSEPVTGVNGTSVRLTAPSGATVAAVVSYNSATRTATLNPNANLAANTRYTVRLTNGIMDGTGNRLAATTWSFTTDAMPTITGRSPAANATGTLRGANVTVTFSEPVTGVNGTSVRLTAPSGATVAAVVSYNSATRTATLNPNANLAANTRYTVRLTNGIMDGTGNRLAATTWSFTTDAMPTITGRSPAANATGTLRGANVTVTFSEPVTGVNGTSVRLTAPSGATVAAVVSYNSATRTATLNPNANLAANTRYTVRLTNGIMDGTGNRLAATTWTFRTGAR</sequence>
<evidence type="ECO:0000313" key="7">
    <source>
        <dbReference type="EMBL" id="MBB2995210.1"/>
    </source>
</evidence>
<dbReference type="Gene3D" id="1.10.640.10">
    <property type="entry name" value="Haem peroxidase domain superfamily, animal type"/>
    <property type="match status" value="2"/>
</dbReference>